<dbReference type="InterPro" id="IPR004846">
    <property type="entry name" value="T2SS/T3SS_dom"/>
</dbReference>
<comment type="caution">
    <text evidence="2">The sequence shown here is derived from an EMBL/GenBank/DDBJ whole genome shotgun (WGS) entry which is preliminary data.</text>
</comment>
<dbReference type="InterPro" id="IPR051808">
    <property type="entry name" value="Type_IV_pilus_biogenesis"/>
</dbReference>
<accession>X0ZBD9</accession>
<evidence type="ECO:0000313" key="2">
    <source>
        <dbReference type="EMBL" id="GAG45746.1"/>
    </source>
</evidence>
<dbReference type="AlphaFoldDB" id="X0ZBD9"/>
<dbReference type="PANTHER" id="PTHR30604">
    <property type="entry name" value="PROTEIN TRANSPORT PROTEIN HOFQ"/>
    <property type="match status" value="1"/>
</dbReference>
<organism evidence="2">
    <name type="scientific">marine sediment metagenome</name>
    <dbReference type="NCBI Taxonomy" id="412755"/>
    <lineage>
        <taxon>unclassified sequences</taxon>
        <taxon>metagenomes</taxon>
        <taxon>ecological metagenomes</taxon>
    </lineage>
</organism>
<protein>
    <recommendedName>
        <fullName evidence="1">Type II/III secretion system secretin-like domain-containing protein</fullName>
    </recommendedName>
</protein>
<dbReference type="PANTHER" id="PTHR30604:SF1">
    <property type="entry name" value="DNA UTILIZATION PROTEIN HOFQ"/>
    <property type="match status" value="1"/>
</dbReference>
<proteinExistence type="predicted"/>
<feature type="non-terminal residue" evidence="2">
    <location>
        <position position="1"/>
    </location>
</feature>
<dbReference type="GO" id="GO:0009306">
    <property type="term" value="P:protein secretion"/>
    <property type="evidence" value="ECO:0007669"/>
    <property type="project" value="InterPro"/>
</dbReference>
<feature type="domain" description="Type II/III secretion system secretin-like" evidence="1">
    <location>
        <begin position="130"/>
        <end position="213"/>
    </location>
</feature>
<name>X0ZBD9_9ZZZZ</name>
<dbReference type="Pfam" id="PF00263">
    <property type="entry name" value="Secretin"/>
    <property type="match status" value="1"/>
</dbReference>
<sequence length="222" mass="24450">VARDTWGLGGRNSIVYRDGSLIVVNTDGVHDEIQQLLEGLRQQRALQVTMDIRFIRATDDFVVDVAMGMMANYTRQEHDLFVIAGDHDVGVPIGTPRNPFTAGFMAPPTMTVLGSIIDSLGLDYYMQAVEGSDQSVLMSAPRITVFNGQRAYIAVVTQRNLVTDYDVDVAESAVGYDVTIETISTGVVFDVRPIVSADRRYVQMDLRPSRSELIDVTAWDAG</sequence>
<evidence type="ECO:0000259" key="1">
    <source>
        <dbReference type="Pfam" id="PF00263"/>
    </source>
</evidence>
<reference evidence="2" key="1">
    <citation type="journal article" date="2014" name="Front. Microbiol.">
        <title>High frequency of phylogenetically diverse reductive dehalogenase-homologous genes in deep subseafloor sedimentary metagenomes.</title>
        <authorList>
            <person name="Kawai M."/>
            <person name="Futagami T."/>
            <person name="Toyoda A."/>
            <person name="Takaki Y."/>
            <person name="Nishi S."/>
            <person name="Hori S."/>
            <person name="Arai W."/>
            <person name="Tsubouchi T."/>
            <person name="Morono Y."/>
            <person name="Uchiyama I."/>
            <person name="Ito T."/>
            <person name="Fujiyama A."/>
            <person name="Inagaki F."/>
            <person name="Takami H."/>
        </authorList>
    </citation>
    <scope>NUCLEOTIDE SEQUENCE</scope>
    <source>
        <strain evidence="2">Expedition CK06-06</strain>
    </source>
</reference>
<feature type="non-terminal residue" evidence="2">
    <location>
        <position position="222"/>
    </location>
</feature>
<dbReference type="EMBL" id="BARS01054116">
    <property type="protein sequence ID" value="GAG45746.1"/>
    <property type="molecule type" value="Genomic_DNA"/>
</dbReference>
<gene>
    <name evidence="2" type="ORF">S01H1_80179</name>
</gene>